<dbReference type="InterPro" id="IPR014717">
    <property type="entry name" value="Transl_elong_EF1B/ribsomal_bS6"/>
</dbReference>
<evidence type="ECO:0000256" key="2">
    <source>
        <dbReference type="SAM" id="Phobius"/>
    </source>
</evidence>
<keyword evidence="4" id="KW-1185">Reference proteome</keyword>
<proteinExistence type="predicted"/>
<evidence type="ECO:0000256" key="1">
    <source>
        <dbReference type="SAM" id="Coils"/>
    </source>
</evidence>
<dbReference type="Proteomes" id="UP000654482">
    <property type="component" value="Unassembled WGS sequence"/>
</dbReference>
<reference evidence="3" key="1">
    <citation type="submission" date="2020-10" db="EMBL/GenBank/DDBJ databases">
        <authorList>
            <person name="Castelo-Branco R."/>
            <person name="Eusebio N."/>
            <person name="Adriana R."/>
            <person name="Vieira A."/>
            <person name="Brugerolle De Fraissinette N."/>
            <person name="Rezende De Castro R."/>
            <person name="Schneider M.P."/>
            <person name="Vasconcelos V."/>
            <person name="Leao P.N."/>
        </authorList>
    </citation>
    <scope>NUCLEOTIDE SEQUENCE</scope>
    <source>
        <strain evidence="3">LEGE 07157</strain>
    </source>
</reference>
<dbReference type="RefSeq" id="WP_194027844.1">
    <property type="nucleotide sequence ID" value="NZ_JADEWZ010000003.1"/>
</dbReference>
<protein>
    <recommendedName>
        <fullName evidence="5">Type IV pilus assembly protein PilO</fullName>
    </recommendedName>
</protein>
<keyword evidence="2" id="KW-1133">Transmembrane helix</keyword>
<evidence type="ECO:0000313" key="3">
    <source>
        <dbReference type="EMBL" id="MBE9114749.1"/>
    </source>
</evidence>
<name>A0A8J7AXV1_9CYAN</name>
<feature type="transmembrane region" description="Helical" evidence="2">
    <location>
        <begin position="36"/>
        <end position="58"/>
    </location>
</feature>
<comment type="caution">
    <text evidence="3">The sequence shown here is derived from an EMBL/GenBank/DDBJ whole genome shotgun (WGS) entry which is preliminary data.</text>
</comment>
<dbReference type="EMBL" id="JADEWZ010000003">
    <property type="protein sequence ID" value="MBE9114749.1"/>
    <property type="molecule type" value="Genomic_DNA"/>
</dbReference>
<feature type="coiled-coil region" evidence="1">
    <location>
        <begin position="61"/>
        <end position="101"/>
    </location>
</feature>
<dbReference type="AlphaFoldDB" id="A0A8J7AXV1"/>
<accession>A0A8J7AXV1</accession>
<gene>
    <name evidence="3" type="ORF">IQ249_02450</name>
</gene>
<dbReference type="Gene3D" id="3.30.70.60">
    <property type="match status" value="1"/>
</dbReference>
<evidence type="ECO:0008006" key="5">
    <source>
        <dbReference type="Google" id="ProtNLM"/>
    </source>
</evidence>
<evidence type="ECO:0000313" key="4">
    <source>
        <dbReference type="Proteomes" id="UP000654482"/>
    </source>
</evidence>
<organism evidence="3 4">
    <name type="scientific">Lusitaniella coriacea LEGE 07157</name>
    <dbReference type="NCBI Taxonomy" id="945747"/>
    <lineage>
        <taxon>Bacteria</taxon>
        <taxon>Bacillati</taxon>
        <taxon>Cyanobacteriota</taxon>
        <taxon>Cyanophyceae</taxon>
        <taxon>Spirulinales</taxon>
        <taxon>Lusitaniellaceae</taxon>
        <taxon>Lusitaniella</taxon>
    </lineage>
</organism>
<keyword evidence="2" id="KW-0472">Membrane</keyword>
<sequence length="264" mass="29193">MTFADDFAPLEGDGLEGQSEYPTIFGLSISPTVGGVLLAILGLGGAVALGWFLAYPAWQNLEAKRQERDAVSQQLEQKQNIQAEIDSLNAQLQEVQSQEREILSLFSGEDNLNTLLFDLSTQIQKRQGQILSFQPQEGEENSGKLQVINDGSWGEGVNGKLKTTSFDIEVKGTFNQTLSMLRSIEQLQLLSVVKNFESRMGSEEDEKQAVRYDAGQNKFVSASEPKLRTRFTLQTLVPLSEEELTEAIQAQEQAATETEEAAQE</sequence>
<keyword evidence="2" id="KW-0812">Transmembrane</keyword>
<keyword evidence="1" id="KW-0175">Coiled coil</keyword>